<dbReference type="Proteomes" id="UP001163828">
    <property type="component" value="Unassembled WGS sequence"/>
</dbReference>
<dbReference type="EMBL" id="MU791017">
    <property type="protein sequence ID" value="KAJ3991497.1"/>
    <property type="molecule type" value="Genomic_DNA"/>
</dbReference>
<feature type="region of interest" description="Disordered" evidence="1">
    <location>
        <begin position="74"/>
        <end position="96"/>
    </location>
</feature>
<protein>
    <submittedName>
        <fullName evidence="2">Uncharacterized protein</fullName>
    </submittedName>
</protein>
<accession>A0ABQ8PYH3</accession>
<organism evidence="2 3">
    <name type="scientific">Lentinula boryana</name>
    <dbReference type="NCBI Taxonomy" id="40481"/>
    <lineage>
        <taxon>Eukaryota</taxon>
        <taxon>Fungi</taxon>
        <taxon>Dikarya</taxon>
        <taxon>Basidiomycota</taxon>
        <taxon>Agaricomycotina</taxon>
        <taxon>Agaricomycetes</taxon>
        <taxon>Agaricomycetidae</taxon>
        <taxon>Agaricales</taxon>
        <taxon>Marasmiineae</taxon>
        <taxon>Omphalotaceae</taxon>
        <taxon>Lentinula</taxon>
    </lineage>
</organism>
<evidence type="ECO:0000256" key="1">
    <source>
        <dbReference type="SAM" id="MobiDB-lite"/>
    </source>
</evidence>
<reference evidence="2" key="1">
    <citation type="submission" date="2022-08" db="EMBL/GenBank/DDBJ databases">
        <authorList>
            <consortium name="DOE Joint Genome Institute"/>
            <person name="Min B."/>
            <person name="Riley R."/>
            <person name="Sierra-Patev S."/>
            <person name="Naranjo-Ortiz M."/>
            <person name="Looney B."/>
            <person name="Konkel Z."/>
            <person name="Slot J.C."/>
            <person name="Sakamoto Y."/>
            <person name="Steenwyk J.L."/>
            <person name="Rokas A."/>
            <person name="Carro J."/>
            <person name="Camarero S."/>
            <person name="Ferreira P."/>
            <person name="Molpeceres G."/>
            <person name="Ruiz-Duenas F.J."/>
            <person name="Serrano A."/>
            <person name="Henrissat B."/>
            <person name="Drula E."/>
            <person name="Hughes K.W."/>
            <person name="Mata J.L."/>
            <person name="Ishikawa N.K."/>
            <person name="Vargas-Isla R."/>
            <person name="Ushijima S."/>
            <person name="Smith C.A."/>
            <person name="Ahrendt S."/>
            <person name="Andreopoulos W."/>
            <person name="He G."/>
            <person name="Labutti K."/>
            <person name="Lipzen A."/>
            <person name="Ng V."/>
            <person name="Sandor L."/>
            <person name="Barry K."/>
            <person name="Martinez A.T."/>
            <person name="Xiao Y."/>
            <person name="Gibbons J.G."/>
            <person name="Terashima K."/>
            <person name="Hibbett D.S."/>
            <person name="Grigoriev I.V."/>
        </authorList>
    </citation>
    <scope>NUCLEOTIDE SEQUENCE</scope>
    <source>
        <strain evidence="2">TFB10827</strain>
    </source>
</reference>
<keyword evidence="3" id="KW-1185">Reference proteome</keyword>
<proteinExistence type="predicted"/>
<sequence length="207" mass="22680">MSHRRLQKMDMGENIIVPLNSDDTPRVTTVAGARREKGAGALVGGGGRGHLGNPAAGAEMMMRPEFSASIQGLPKTRTRTTTNPHGRHSPTPTPDVVARPQPGIIHHGHNHNPNHGPIHNHSPTHTRTPTPTIPIPNDLLRSHSQIQIPQAFSESHDSIHRNELDSTSMRQMAEYVVLLGQRLVEARMVLDDDDEVPDGPPPRYRSV</sequence>
<comment type="caution">
    <text evidence="2">The sequence shown here is derived from an EMBL/GenBank/DDBJ whole genome shotgun (WGS) entry which is preliminary data.</text>
</comment>
<evidence type="ECO:0000313" key="3">
    <source>
        <dbReference type="Proteomes" id="UP001163828"/>
    </source>
</evidence>
<feature type="region of interest" description="Disordered" evidence="1">
    <location>
        <begin position="108"/>
        <end position="127"/>
    </location>
</feature>
<name>A0ABQ8PYH3_9AGAR</name>
<gene>
    <name evidence="2" type="ORF">F5050DRAFT_1793830</name>
</gene>
<feature type="compositionally biased region" description="Low complexity" evidence="1">
    <location>
        <begin position="113"/>
        <end position="127"/>
    </location>
</feature>
<evidence type="ECO:0000313" key="2">
    <source>
        <dbReference type="EMBL" id="KAJ3991497.1"/>
    </source>
</evidence>